<feature type="domain" description="Sulfatase N-terminal" evidence="2">
    <location>
        <begin position="37"/>
        <end position="313"/>
    </location>
</feature>
<dbReference type="InterPro" id="IPR017850">
    <property type="entry name" value="Alkaline_phosphatase_core_sf"/>
</dbReference>
<proteinExistence type="predicted"/>
<dbReference type="InterPro" id="IPR000917">
    <property type="entry name" value="Sulfatase_N"/>
</dbReference>
<organism evidence="3 4">
    <name type="scientific">Maribacter algicola</name>
    <dbReference type="NCBI Taxonomy" id="2498892"/>
    <lineage>
        <taxon>Bacteria</taxon>
        <taxon>Pseudomonadati</taxon>
        <taxon>Bacteroidota</taxon>
        <taxon>Flavobacteriia</taxon>
        <taxon>Flavobacteriales</taxon>
        <taxon>Flavobacteriaceae</taxon>
        <taxon>Maribacter</taxon>
    </lineage>
</organism>
<reference evidence="4" key="1">
    <citation type="submission" date="2018-12" db="EMBL/GenBank/DDBJ databases">
        <title>Maribacter lutimaris sp. nov., isolated from marine sediment.</title>
        <authorList>
            <person name="Kim K.K."/>
        </authorList>
    </citation>
    <scope>NUCLEOTIDE SEQUENCE [LARGE SCALE GENOMIC DNA]</scope>
    <source>
        <strain evidence="4">PoM-212</strain>
    </source>
</reference>
<evidence type="ECO:0000313" key="3">
    <source>
        <dbReference type="EMBL" id="RRQ48608.1"/>
    </source>
</evidence>
<sequence length="631" mass="72597">MRHFKVPLLSFVLLFSLSTFIACKEESKITAKEQKTPNIVWLVSEDNSKHFLKLYEEGGAPMPNIEALAEKGIVFNNAFSNAPVCSVARSTIISGCYAPRVGTQYHRRMKFAPLPDGLKMFPEYLRAAGYYTSNNAKEDYNFVKSDSVWDDSSREATYKNRKAGQPFFHVQNFGATHEGQLHFSKNQMDSMSTRTSTENVPLFPYHPDTPTFRYTNAYYRDLNQKVDAEIGEFINQLEEDGLMENTIVFYYGDHGGVLPRSKGYIYESGLNVPMVVYVPEKWKHLSPLKMGTRTDAFVQFIDLAPTVLNLAGVEVPEQIDGKAFLGETVSNENPAGRNTTFGYADRFDEKYDLARSIRKGKYKYIRNYQPFTIDGLFNFYRYKMLAYKEWQQLFDEGKLNEAQEQFFKARSPEALYDMENDPHEIHNLAAEPSHQSTLLELRSNLQQQVKSMPDLSFYPEPYFIEAGLSNPVVFGQENKIEIAELIDIADLSLKLFDEAKMDIENALNSDDPWKRYWGLIVCSSFGKESYPFFKMGVQLSKYDKNNLVRIRAAEFLMLHEQNVPNDLLLEIIKNAKSETETNLILNSIALIETVRPGFEINIPKSIFPPEWLEKEGDLVRRRIEFINENKI</sequence>
<dbReference type="PROSITE" id="PS51257">
    <property type="entry name" value="PROKAR_LIPOPROTEIN"/>
    <property type="match status" value="1"/>
</dbReference>
<evidence type="ECO:0000259" key="2">
    <source>
        <dbReference type="Pfam" id="PF00884"/>
    </source>
</evidence>
<protein>
    <submittedName>
        <fullName evidence="3">DUF229 domain-containing protein</fullName>
    </submittedName>
</protein>
<keyword evidence="4" id="KW-1185">Reference proteome</keyword>
<evidence type="ECO:0000256" key="1">
    <source>
        <dbReference type="SAM" id="SignalP"/>
    </source>
</evidence>
<dbReference type="OrthoDB" id="9789742at2"/>
<dbReference type="Proteomes" id="UP000286990">
    <property type="component" value="Unassembled WGS sequence"/>
</dbReference>
<dbReference type="PANTHER" id="PTHR43751">
    <property type="entry name" value="SULFATASE"/>
    <property type="match status" value="1"/>
</dbReference>
<feature type="signal peptide" evidence="1">
    <location>
        <begin position="1"/>
        <end position="21"/>
    </location>
</feature>
<dbReference type="CDD" id="cd16027">
    <property type="entry name" value="SGSH"/>
    <property type="match status" value="1"/>
</dbReference>
<evidence type="ECO:0000313" key="4">
    <source>
        <dbReference type="Proteomes" id="UP000286990"/>
    </source>
</evidence>
<dbReference type="PANTHER" id="PTHR43751:SF1">
    <property type="entry name" value="SULFATASE ATSG-RELATED"/>
    <property type="match status" value="1"/>
</dbReference>
<dbReference type="EMBL" id="QUSX01000002">
    <property type="protein sequence ID" value="RRQ48608.1"/>
    <property type="molecule type" value="Genomic_DNA"/>
</dbReference>
<gene>
    <name evidence="3" type="ORF">DZC72_13030</name>
</gene>
<keyword evidence="1" id="KW-0732">Signal</keyword>
<comment type="caution">
    <text evidence="3">The sequence shown here is derived from an EMBL/GenBank/DDBJ whole genome shotgun (WGS) entry which is preliminary data.</text>
</comment>
<name>A0A426RI36_9FLAO</name>
<dbReference type="RefSeq" id="WP_125223326.1">
    <property type="nucleotide sequence ID" value="NZ_QUSX01000002.1"/>
</dbReference>
<dbReference type="Pfam" id="PF00884">
    <property type="entry name" value="Sulfatase"/>
    <property type="match status" value="1"/>
</dbReference>
<dbReference type="AlphaFoldDB" id="A0A426RI36"/>
<accession>A0A426RI36</accession>
<dbReference type="Gene3D" id="3.40.720.10">
    <property type="entry name" value="Alkaline Phosphatase, subunit A"/>
    <property type="match status" value="1"/>
</dbReference>
<feature type="chain" id="PRO_5019249489" evidence="1">
    <location>
        <begin position="22"/>
        <end position="631"/>
    </location>
</feature>
<dbReference type="InterPro" id="IPR052701">
    <property type="entry name" value="GAG_Ulvan_Degrading_Sulfatases"/>
</dbReference>
<dbReference type="SUPFAM" id="SSF53649">
    <property type="entry name" value="Alkaline phosphatase-like"/>
    <property type="match status" value="1"/>
</dbReference>